<evidence type="ECO:0000313" key="2">
    <source>
        <dbReference type="Proteomes" id="UP001196565"/>
    </source>
</evidence>
<protein>
    <recommendedName>
        <fullName evidence="3">HD domain-containing protein</fullName>
    </recommendedName>
</protein>
<evidence type="ECO:0008006" key="3">
    <source>
        <dbReference type="Google" id="ProtNLM"/>
    </source>
</evidence>
<sequence>MPDITDAARLIALEKAVLLMASCLPDEEIEYVAGGLFHEAGKADRRLPSNDTADGVGFGPVMAAALDRLHDALMDLRRSAPRPRG</sequence>
<name>A0ABS7ACJ3_9PROT</name>
<reference evidence="1 2" key="1">
    <citation type="submission" date="2021-07" db="EMBL/GenBank/DDBJ databases">
        <authorList>
            <person name="So Y."/>
        </authorList>
    </citation>
    <scope>NUCLEOTIDE SEQUENCE [LARGE SCALE GENOMIC DNA]</scope>
    <source>
        <strain evidence="1 2">HJA6</strain>
    </source>
</reference>
<dbReference type="EMBL" id="JAHYBZ010000007">
    <property type="protein sequence ID" value="MBW6400008.1"/>
    <property type="molecule type" value="Genomic_DNA"/>
</dbReference>
<dbReference type="RefSeq" id="WP_219764624.1">
    <property type="nucleotide sequence ID" value="NZ_JAHYBZ010000007.1"/>
</dbReference>
<accession>A0ABS7ACJ3</accession>
<dbReference type="Proteomes" id="UP001196565">
    <property type="component" value="Unassembled WGS sequence"/>
</dbReference>
<keyword evidence="2" id="KW-1185">Reference proteome</keyword>
<comment type="caution">
    <text evidence="1">The sequence shown here is derived from an EMBL/GenBank/DDBJ whole genome shotgun (WGS) entry which is preliminary data.</text>
</comment>
<organism evidence="1 2">
    <name type="scientific">Roseomonas alba</name>
    <dbReference type="NCBI Taxonomy" id="2846776"/>
    <lineage>
        <taxon>Bacteria</taxon>
        <taxon>Pseudomonadati</taxon>
        <taxon>Pseudomonadota</taxon>
        <taxon>Alphaproteobacteria</taxon>
        <taxon>Acetobacterales</taxon>
        <taxon>Roseomonadaceae</taxon>
        <taxon>Roseomonas</taxon>
    </lineage>
</organism>
<evidence type="ECO:0000313" key="1">
    <source>
        <dbReference type="EMBL" id="MBW6400008.1"/>
    </source>
</evidence>
<gene>
    <name evidence="1" type="ORF">KPL78_19260</name>
</gene>
<proteinExistence type="predicted"/>